<dbReference type="PANTHER" id="PTHR33678">
    <property type="entry name" value="BLL1576 PROTEIN"/>
    <property type="match status" value="1"/>
</dbReference>
<reference evidence="2 3" key="1">
    <citation type="submission" date="2017-09" db="EMBL/GenBank/DDBJ databases">
        <title>Large-scale bioinformatics analysis of Bacillus genomes uncovers conserved roles of natural products in bacterial physiology.</title>
        <authorList>
            <consortium name="Agbiome Team Llc"/>
            <person name="Bleich R.M."/>
            <person name="Grubbs K.J."/>
            <person name="Santa Maria K.C."/>
            <person name="Allen S.E."/>
            <person name="Farag S."/>
            <person name="Shank E.A."/>
            <person name="Bowers A."/>
        </authorList>
    </citation>
    <scope>NUCLEOTIDE SEQUENCE [LARGE SCALE GENOMIC DNA]</scope>
    <source>
        <strain evidence="2 3">AFS053130</strain>
    </source>
</reference>
<feature type="non-terminal residue" evidence="2">
    <location>
        <position position="1"/>
    </location>
</feature>
<sequence>KQTLSQNLWNRFFKYSDRILAFLEHPDIPFDNNQAERDIRMTKVKQKVSGTFRSEKGAESFCQIRSFISTMKKQKQSVLQAISQVIETGTVPWNSTTS</sequence>
<dbReference type="AlphaFoldDB" id="A0A2B9DAC6"/>
<accession>A0A2B9DAC6</accession>
<evidence type="ECO:0000313" key="2">
    <source>
        <dbReference type="EMBL" id="PGM89628.1"/>
    </source>
</evidence>
<organism evidence="2 3">
    <name type="scientific">Bacillus cereus</name>
    <dbReference type="NCBI Taxonomy" id="1396"/>
    <lineage>
        <taxon>Bacteria</taxon>
        <taxon>Bacillati</taxon>
        <taxon>Bacillota</taxon>
        <taxon>Bacilli</taxon>
        <taxon>Bacillales</taxon>
        <taxon>Bacillaceae</taxon>
        <taxon>Bacillus</taxon>
        <taxon>Bacillus cereus group</taxon>
    </lineage>
</organism>
<dbReference type="Pfam" id="PF03050">
    <property type="entry name" value="DDE_Tnp_IS66"/>
    <property type="match status" value="1"/>
</dbReference>
<evidence type="ECO:0000313" key="3">
    <source>
        <dbReference type="Proteomes" id="UP000222054"/>
    </source>
</evidence>
<comment type="caution">
    <text evidence="2">The sequence shown here is derived from an EMBL/GenBank/DDBJ whole genome shotgun (WGS) entry which is preliminary data.</text>
</comment>
<name>A0A2B9DAC6_BACCE</name>
<proteinExistence type="predicted"/>
<dbReference type="RefSeq" id="WP_142344765.1">
    <property type="nucleotide sequence ID" value="NZ_NUHO01000106.1"/>
</dbReference>
<evidence type="ECO:0000259" key="1">
    <source>
        <dbReference type="Pfam" id="PF03050"/>
    </source>
</evidence>
<dbReference type="PANTHER" id="PTHR33678:SF1">
    <property type="entry name" value="BLL1576 PROTEIN"/>
    <property type="match status" value="1"/>
</dbReference>
<dbReference type="Proteomes" id="UP000222054">
    <property type="component" value="Unassembled WGS sequence"/>
</dbReference>
<dbReference type="InterPro" id="IPR004291">
    <property type="entry name" value="Transposase_IS66_central"/>
</dbReference>
<dbReference type="InterPro" id="IPR052344">
    <property type="entry name" value="Transposase-related"/>
</dbReference>
<protein>
    <submittedName>
        <fullName evidence="2">Transposase</fullName>
    </submittedName>
</protein>
<dbReference type="EMBL" id="NUHO01000106">
    <property type="protein sequence ID" value="PGM89628.1"/>
    <property type="molecule type" value="Genomic_DNA"/>
</dbReference>
<feature type="domain" description="Transposase IS66 central" evidence="1">
    <location>
        <begin position="6"/>
        <end position="59"/>
    </location>
</feature>
<gene>
    <name evidence="2" type="ORF">CN958_23765</name>
</gene>